<gene>
    <name evidence="2" type="ORF">BAR24066_07263</name>
</gene>
<evidence type="ECO:0000256" key="1">
    <source>
        <dbReference type="SAM" id="MobiDB-lite"/>
    </source>
</evidence>
<proteinExistence type="predicted"/>
<evidence type="ECO:0000313" key="2">
    <source>
        <dbReference type="EMBL" id="VWC44691.1"/>
    </source>
</evidence>
<organism evidence="2 3">
    <name type="scientific">Burkholderia arboris</name>
    <dbReference type="NCBI Taxonomy" id="488730"/>
    <lineage>
        <taxon>Bacteria</taxon>
        <taxon>Pseudomonadati</taxon>
        <taxon>Pseudomonadota</taxon>
        <taxon>Betaproteobacteria</taxon>
        <taxon>Burkholderiales</taxon>
        <taxon>Burkholderiaceae</taxon>
        <taxon>Burkholderia</taxon>
        <taxon>Burkholderia cepacia complex</taxon>
    </lineage>
</organism>
<comment type="caution">
    <text evidence="2">The sequence shown here is derived from an EMBL/GenBank/DDBJ whole genome shotgun (WGS) entry which is preliminary data.</text>
</comment>
<accession>A0A9Q9SRI6</accession>
<evidence type="ECO:0000313" key="3">
    <source>
        <dbReference type="Proteomes" id="UP000494172"/>
    </source>
</evidence>
<protein>
    <submittedName>
        <fullName evidence="2">Uncharacterized protein</fullName>
    </submittedName>
</protein>
<sequence>MVRLLGRDLPTRFRATAIVAAGAYQRARCAVRAQQRGEPLADPASVREDQPRRRIDGEPGRRQRGLLLPHHAIERRRGRGAGFGRGERGPEQVRKEVQHVFRVFAGRLEVPQRGVDAAGIHADDGRRDLLQAETLPLERIVRQGRGRLGRRREQRVPVELSALHVQGRECVLQCLAGARRRQPAVGEPLRHVRRVGLIRRTGKLQPVLRVRHLVGHLRAETAGNQADRRPCERHVMKRSAQRVGVPAGGHEAQRVGHAHDTRHAGRHIFADAVSRHDGRPDAPSLPQFRPRELGRETARVGIERLQRHRATVEGIAKQRFRCVERARGAGVRHAEQGAQAQRLARARHGRRRAPPARHIGRAKRIVTPSGGGGAADGGLLLRRRAGDRALVA</sequence>
<dbReference type="AlphaFoldDB" id="A0A9Q9SRI6"/>
<reference evidence="2 3" key="1">
    <citation type="submission" date="2019-09" db="EMBL/GenBank/DDBJ databases">
        <authorList>
            <person name="Depoorter E."/>
        </authorList>
    </citation>
    <scope>NUCLEOTIDE SEQUENCE [LARGE SCALE GENOMIC DNA]</scope>
    <source>
        <strain evidence="2">LMG 24066</strain>
    </source>
</reference>
<feature type="region of interest" description="Disordered" evidence="1">
    <location>
        <begin position="33"/>
        <end position="66"/>
    </location>
</feature>
<dbReference type="Proteomes" id="UP000494172">
    <property type="component" value="Unassembled WGS sequence"/>
</dbReference>
<feature type="compositionally biased region" description="Basic and acidic residues" evidence="1">
    <location>
        <begin position="45"/>
        <end position="61"/>
    </location>
</feature>
<name>A0A9Q9SRI6_9BURK</name>
<dbReference type="EMBL" id="CABVPX010000056">
    <property type="protein sequence ID" value="VWC44691.1"/>
    <property type="molecule type" value="Genomic_DNA"/>
</dbReference>